<organism evidence="3 4">
    <name type="scientific">Auraticoccus monumenti</name>
    <dbReference type="NCBI Taxonomy" id="675864"/>
    <lineage>
        <taxon>Bacteria</taxon>
        <taxon>Bacillati</taxon>
        <taxon>Actinomycetota</taxon>
        <taxon>Actinomycetes</taxon>
        <taxon>Propionibacteriales</taxon>
        <taxon>Propionibacteriaceae</taxon>
        <taxon>Auraticoccus</taxon>
    </lineage>
</organism>
<dbReference type="RefSeq" id="WP_090595493.1">
    <property type="nucleotide sequence ID" value="NZ_LT629688.1"/>
</dbReference>
<dbReference type="Pfam" id="PF11239">
    <property type="entry name" value="DUF3040"/>
    <property type="match status" value="1"/>
</dbReference>
<evidence type="ECO:0008006" key="5">
    <source>
        <dbReference type="Google" id="ProtNLM"/>
    </source>
</evidence>
<reference evidence="3 4" key="1">
    <citation type="submission" date="2016-10" db="EMBL/GenBank/DDBJ databases">
        <authorList>
            <person name="de Groot N.N."/>
        </authorList>
    </citation>
    <scope>NUCLEOTIDE SEQUENCE [LARGE SCALE GENOMIC DNA]</scope>
    <source>
        <strain evidence="3 4">MON 2.2</strain>
    </source>
</reference>
<evidence type="ECO:0000256" key="1">
    <source>
        <dbReference type="SAM" id="MobiDB-lite"/>
    </source>
</evidence>
<feature type="transmembrane region" description="Helical" evidence="2">
    <location>
        <begin position="42"/>
        <end position="58"/>
    </location>
</feature>
<keyword evidence="4" id="KW-1185">Reference proteome</keyword>
<dbReference type="EMBL" id="LT629688">
    <property type="protein sequence ID" value="SDE53087.1"/>
    <property type="molecule type" value="Genomic_DNA"/>
</dbReference>
<evidence type="ECO:0000313" key="4">
    <source>
        <dbReference type="Proteomes" id="UP000198546"/>
    </source>
</evidence>
<name>A0A1G7DNL7_9ACTN</name>
<evidence type="ECO:0000313" key="3">
    <source>
        <dbReference type="EMBL" id="SDE53087.1"/>
    </source>
</evidence>
<dbReference type="InterPro" id="IPR021401">
    <property type="entry name" value="DUF3040"/>
</dbReference>
<feature type="transmembrane region" description="Helical" evidence="2">
    <location>
        <begin position="64"/>
        <end position="85"/>
    </location>
</feature>
<gene>
    <name evidence="3" type="ORF">SAMN04489747_3661</name>
</gene>
<dbReference type="Proteomes" id="UP000198546">
    <property type="component" value="Chromosome i"/>
</dbReference>
<dbReference type="STRING" id="675864.SAMN04489747_3661"/>
<dbReference type="AlphaFoldDB" id="A0A1G7DNL7"/>
<protein>
    <recommendedName>
        <fullName evidence="5">DUF3040 domain-containing protein</fullName>
    </recommendedName>
</protein>
<feature type="compositionally biased region" description="Basic and acidic residues" evidence="1">
    <location>
        <begin position="119"/>
        <end position="133"/>
    </location>
</feature>
<sequence>MALSEEERRLLAQMEAALAAEDPKLANALRGTRRRGVQGRHAALAGVGFFAGVALLIAGLQTYWWVSVIGFVLMSASVAVAVTGWRPTGPDTGPGEPSRDPSRTPGSSSSGNGGAGFMDKMEERWRRRQDEGL</sequence>
<accession>A0A1G7DNL7</accession>
<feature type="region of interest" description="Disordered" evidence="1">
    <location>
        <begin position="84"/>
        <end position="133"/>
    </location>
</feature>
<proteinExistence type="predicted"/>
<evidence type="ECO:0000256" key="2">
    <source>
        <dbReference type="SAM" id="Phobius"/>
    </source>
</evidence>
<keyword evidence="2" id="KW-0472">Membrane</keyword>
<keyword evidence="2" id="KW-0812">Transmembrane</keyword>
<dbReference type="OrthoDB" id="5244024at2"/>
<keyword evidence="2" id="KW-1133">Transmembrane helix</keyword>